<dbReference type="EMBL" id="JACHJV010000002">
    <property type="protein sequence ID" value="MBB4928046.1"/>
    <property type="molecule type" value="Genomic_DNA"/>
</dbReference>
<comment type="caution">
    <text evidence="1">The sequence shown here is derived from an EMBL/GenBank/DDBJ whole genome shotgun (WGS) entry which is preliminary data.</text>
</comment>
<sequence length="123" mass="12755">MDALLDFEVVLDPTEPNVTFKATGLTDTALTATLEKIVLNSLTLYAKSDAAKLVVGPANVLALAAPGVLKGALEGKKSADIPLNKPLGTDITIKDQTVSVKLTSPELGSHDGMFMVSGTFVVS</sequence>
<dbReference type="RefSeq" id="WP_184944935.1">
    <property type="nucleotide sequence ID" value="NZ_JACHJV010000002.1"/>
</dbReference>
<evidence type="ECO:0000313" key="2">
    <source>
        <dbReference type="Proteomes" id="UP000540506"/>
    </source>
</evidence>
<organism evidence="1 2">
    <name type="scientific">Kitasatospora kifunensis</name>
    <name type="common">Streptomyces kifunensis</name>
    <dbReference type="NCBI Taxonomy" id="58351"/>
    <lineage>
        <taxon>Bacteria</taxon>
        <taxon>Bacillati</taxon>
        <taxon>Actinomycetota</taxon>
        <taxon>Actinomycetes</taxon>
        <taxon>Kitasatosporales</taxon>
        <taxon>Streptomycetaceae</taxon>
        <taxon>Kitasatospora</taxon>
    </lineage>
</organism>
<dbReference type="AlphaFoldDB" id="A0A7W7RB02"/>
<protein>
    <submittedName>
        <fullName evidence="1">Uncharacterized protein</fullName>
    </submittedName>
</protein>
<accession>A0A7W7RB02</accession>
<evidence type="ECO:0000313" key="1">
    <source>
        <dbReference type="EMBL" id="MBB4928046.1"/>
    </source>
</evidence>
<reference evidence="1 2" key="1">
    <citation type="submission" date="2020-08" db="EMBL/GenBank/DDBJ databases">
        <title>Sequencing the genomes of 1000 actinobacteria strains.</title>
        <authorList>
            <person name="Klenk H.-P."/>
        </authorList>
    </citation>
    <scope>NUCLEOTIDE SEQUENCE [LARGE SCALE GENOMIC DNA]</scope>
    <source>
        <strain evidence="1 2">DSM 41654</strain>
    </source>
</reference>
<proteinExistence type="predicted"/>
<keyword evidence="2" id="KW-1185">Reference proteome</keyword>
<gene>
    <name evidence="1" type="ORF">FHR34_007141</name>
</gene>
<name>A0A7W7RB02_KITKI</name>
<dbReference type="Proteomes" id="UP000540506">
    <property type="component" value="Unassembled WGS sequence"/>
</dbReference>